<keyword evidence="3" id="KW-1185">Reference proteome</keyword>
<dbReference type="EMBL" id="AP014936">
    <property type="protein sequence ID" value="BAU48458.1"/>
    <property type="molecule type" value="Genomic_DNA"/>
</dbReference>
<dbReference type="AlphaFoldDB" id="A0A1B4V4J3"/>
<evidence type="ECO:0000256" key="1">
    <source>
        <dbReference type="SAM" id="MobiDB-lite"/>
    </source>
</evidence>
<dbReference type="RefSeq" id="WP_096460963.1">
    <property type="nucleotide sequence ID" value="NZ_AP014936.1"/>
</dbReference>
<accession>A0A1B4V4J3</accession>
<dbReference type="Pfam" id="PF05258">
    <property type="entry name" value="DciA"/>
    <property type="match status" value="1"/>
</dbReference>
<dbReference type="KEGG" id="sva:SVA_1904"/>
<sequence>MGGVGPRRIGAFLTGGLSRAVAEYMDETTRLQALWHTHVPEPLASHARPVRFTMGKLVVHADTPVWASRLRQQQFTLVSRLVRDPLLQNLVGLSIKVTPARTPTAGGCRPGREVSTPRPQPFSSATGRLLRSVAEGIEHPALRASILRLAELSRGPGKSG</sequence>
<dbReference type="Proteomes" id="UP000218899">
    <property type="component" value="Chromosome"/>
</dbReference>
<name>A0A1B4V4J3_9GAMM</name>
<proteinExistence type="predicted"/>
<evidence type="ECO:0008006" key="4">
    <source>
        <dbReference type="Google" id="ProtNLM"/>
    </source>
</evidence>
<gene>
    <name evidence="2" type="ORF">SVA_1904</name>
</gene>
<dbReference type="InterPro" id="IPR007922">
    <property type="entry name" value="DciA-like"/>
</dbReference>
<reference evidence="2 3" key="1">
    <citation type="submission" date="2015-08" db="EMBL/GenBank/DDBJ databases">
        <title>Complete genome sequence of Sulfurifustis variabilis.</title>
        <authorList>
            <person name="Miura A."/>
            <person name="Kojima H."/>
            <person name="Fukui M."/>
        </authorList>
    </citation>
    <scope>NUCLEOTIDE SEQUENCE [LARGE SCALE GENOMIC DNA]</scope>
    <source>
        <strain evidence="3">skN76</strain>
    </source>
</reference>
<evidence type="ECO:0000313" key="2">
    <source>
        <dbReference type="EMBL" id="BAU48458.1"/>
    </source>
</evidence>
<protein>
    <recommendedName>
        <fullName evidence="4">RNA-binding protein</fullName>
    </recommendedName>
</protein>
<feature type="region of interest" description="Disordered" evidence="1">
    <location>
        <begin position="102"/>
        <end position="124"/>
    </location>
</feature>
<evidence type="ECO:0000313" key="3">
    <source>
        <dbReference type="Proteomes" id="UP000218899"/>
    </source>
</evidence>
<dbReference type="OrthoDB" id="5794521at2"/>
<organism evidence="2 3">
    <name type="scientific">Sulfurifustis variabilis</name>
    <dbReference type="NCBI Taxonomy" id="1675686"/>
    <lineage>
        <taxon>Bacteria</taxon>
        <taxon>Pseudomonadati</taxon>
        <taxon>Pseudomonadota</taxon>
        <taxon>Gammaproteobacteria</taxon>
        <taxon>Acidiferrobacterales</taxon>
        <taxon>Acidiferrobacteraceae</taxon>
        <taxon>Sulfurifustis</taxon>
    </lineage>
</organism>